<reference evidence="4" key="1">
    <citation type="submission" date="2025-08" db="UniProtKB">
        <authorList>
            <consortium name="RefSeq"/>
        </authorList>
    </citation>
    <scope>IDENTIFICATION</scope>
</reference>
<keyword evidence="1" id="KW-0175">Coiled coil</keyword>
<dbReference type="OrthoDB" id="2013610at2759"/>
<evidence type="ECO:0000256" key="1">
    <source>
        <dbReference type="SAM" id="Coils"/>
    </source>
</evidence>
<dbReference type="RefSeq" id="XP_019051553.1">
    <property type="nucleotide sequence ID" value="XM_019196008.1"/>
</dbReference>
<dbReference type="GeneID" id="109114016"/>
<accession>A0A1U8PYD8</accession>
<evidence type="ECO:0000313" key="4">
    <source>
        <dbReference type="RefSeq" id="XP_019051553.1"/>
    </source>
</evidence>
<name>A0A1U8PYD8_NELNU</name>
<dbReference type="KEGG" id="nnu:109114016"/>
<dbReference type="InParanoid" id="A0A1U8PYD8"/>
<evidence type="ECO:0000256" key="2">
    <source>
        <dbReference type="SAM" id="MobiDB-lite"/>
    </source>
</evidence>
<evidence type="ECO:0000313" key="3">
    <source>
        <dbReference type="Proteomes" id="UP000189703"/>
    </source>
</evidence>
<dbReference type="Proteomes" id="UP000189703">
    <property type="component" value="Unplaced"/>
</dbReference>
<dbReference type="OMA" id="YECPRSI"/>
<protein>
    <submittedName>
        <fullName evidence="4">Uncharacterized protein LOC109114016</fullName>
    </submittedName>
</protein>
<sequence>MPSTRSSTMENRVDNMEGEMQRISADVKEIKESFASLLERLAQAPPAPIQEERSDTSHRSGSKTARIEFPIFAGGDPTSWLLRTERYFDYHDTQGPDRVPLASAHLEGGAIVWYQWYRRRHPRATWANFTDALTMRFGVSAFSLVQIQSPQFEMRSNSPLVANGYPLRGEIVFKKQKDSAPTLARTD</sequence>
<feature type="coiled-coil region" evidence="1">
    <location>
        <begin position="6"/>
        <end position="33"/>
    </location>
</feature>
<keyword evidence="3" id="KW-1185">Reference proteome</keyword>
<gene>
    <name evidence="4" type="primary">LOC109114016</name>
</gene>
<dbReference type="AlphaFoldDB" id="A0A1U8PYD8"/>
<proteinExistence type="predicted"/>
<organism evidence="3 4">
    <name type="scientific">Nelumbo nucifera</name>
    <name type="common">Sacred lotus</name>
    <dbReference type="NCBI Taxonomy" id="4432"/>
    <lineage>
        <taxon>Eukaryota</taxon>
        <taxon>Viridiplantae</taxon>
        <taxon>Streptophyta</taxon>
        <taxon>Embryophyta</taxon>
        <taxon>Tracheophyta</taxon>
        <taxon>Spermatophyta</taxon>
        <taxon>Magnoliopsida</taxon>
        <taxon>Proteales</taxon>
        <taxon>Nelumbonaceae</taxon>
        <taxon>Nelumbo</taxon>
    </lineage>
</organism>
<feature type="region of interest" description="Disordered" evidence="2">
    <location>
        <begin position="41"/>
        <end position="62"/>
    </location>
</feature>